<dbReference type="Pfam" id="PF00004">
    <property type="entry name" value="AAA"/>
    <property type="match status" value="1"/>
</dbReference>
<evidence type="ECO:0000259" key="4">
    <source>
        <dbReference type="Pfam" id="PF23232"/>
    </source>
</evidence>
<keyword evidence="5" id="KW-0378">Hydrolase</keyword>
<dbReference type="EMBL" id="MU853837">
    <property type="protein sequence ID" value="KAK3938109.1"/>
    <property type="molecule type" value="Genomic_DNA"/>
</dbReference>
<dbReference type="GO" id="GO:0005524">
    <property type="term" value="F:ATP binding"/>
    <property type="evidence" value="ECO:0007669"/>
    <property type="project" value="InterPro"/>
</dbReference>
<dbReference type="Pfam" id="PF23232">
    <property type="entry name" value="AAA_lid_13"/>
    <property type="match status" value="1"/>
</dbReference>
<dbReference type="CDD" id="cd19481">
    <property type="entry name" value="RecA-like_protease"/>
    <property type="match status" value="1"/>
</dbReference>
<evidence type="ECO:0000259" key="2">
    <source>
        <dbReference type="Pfam" id="PF00004"/>
    </source>
</evidence>
<comment type="caution">
    <text evidence="5">The sequence shown here is derived from an EMBL/GenBank/DDBJ whole genome shotgun (WGS) entry which is preliminary data.</text>
</comment>
<evidence type="ECO:0000313" key="5">
    <source>
        <dbReference type="EMBL" id="KAK3938109.1"/>
    </source>
</evidence>
<dbReference type="GO" id="GO:0016887">
    <property type="term" value="F:ATP hydrolysis activity"/>
    <property type="evidence" value="ECO:0007669"/>
    <property type="project" value="InterPro"/>
</dbReference>
<reference evidence="6" key="1">
    <citation type="journal article" date="2023" name="Mol. Phylogenet. Evol.">
        <title>Genome-scale phylogeny and comparative genomics of the fungal order Sordariales.</title>
        <authorList>
            <person name="Hensen N."/>
            <person name="Bonometti L."/>
            <person name="Westerberg I."/>
            <person name="Brannstrom I.O."/>
            <person name="Guillou S."/>
            <person name="Cros-Aarteil S."/>
            <person name="Calhoun S."/>
            <person name="Haridas S."/>
            <person name="Kuo A."/>
            <person name="Mondo S."/>
            <person name="Pangilinan J."/>
            <person name="Riley R."/>
            <person name="LaButti K."/>
            <person name="Andreopoulos B."/>
            <person name="Lipzen A."/>
            <person name="Chen C."/>
            <person name="Yan M."/>
            <person name="Daum C."/>
            <person name="Ng V."/>
            <person name="Clum A."/>
            <person name="Steindorff A."/>
            <person name="Ohm R.A."/>
            <person name="Martin F."/>
            <person name="Silar P."/>
            <person name="Natvig D.O."/>
            <person name="Lalanne C."/>
            <person name="Gautier V."/>
            <person name="Ament-Velasquez S.L."/>
            <person name="Kruys A."/>
            <person name="Hutchinson M.I."/>
            <person name="Powell A.J."/>
            <person name="Barry K."/>
            <person name="Miller A.N."/>
            <person name="Grigoriev I.V."/>
            <person name="Debuchy R."/>
            <person name="Gladieux P."/>
            <person name="Hiltunen Thoren M."/>
            <person name="Johannesson H."/>
        </authorList>
    </citation>
    <scope>NUCLEOTIDE SEQUENCE [LARGE SCALE GENOMIC DNA]</scope>
    <source>
        <strain evidence="6">CBS 340.73</strain>
    </source>
</reference>
<dbReference type="Gene3D" id="3.40.50.300">
    <property type="entry name" value="P-loop containing nucleotide triphosphate hydrolases"/>
    <property type="match status" value="1"/>
</dbReference>
<dbReference type="InterPro" id="IPR003959">
    <property type="entry name" value="ATPase_AAA_core"/>
</dbReference>
<dbReference type="InterPro" id="IPR054289">
    <property type="entry name" value="DUF7025"/>
</dbReference>
<dbReference type="InterPro" id="IPR027417">
    <property type="entry name" value="P-loop_NTPase"/>
</dbReference>
<protein>
    <submittedName>
        <fullName evidence="5">P-loop containing nucleoside triphosphate hydrolase protein</fullName>
    </submittedName>
</protein>
<gene>
    <name evidence="5" type="ORF">QBC46DRAFT_441604</name>
</gene>
<dbReference type="PANTHER" id="PTHR46411:SF3">
    <property type="entry name" value="AAA+ ATPASE DOMAIN-CONTAINING PROTEIN"/>
    <property type="match status" value="1"/>
</dbReference>
<evidence type="ECO:0000259" key="3">
    <source>
        <dbReference type="Pfam" id="PF22942"/>
    </source>
</evidence>
<feature type="domain" description="AAA+ ATPase lid" evidence="4">
    <location>
        <begin position="408"/>
        <end position="467"/>
    </location>
</feature>
<dbReference type="SUPFAM" id="SSF52540">
    <property type="entry name" value="P-loop containing nucleoside triphosphate hydrolases"/>
    <property type="match status" value="1"/>
</dbReference>
<dbReference type="PANTHER" id="PTHR46411">
    <property type="entry name" value="FAMILY ATPASE, PUTATIVE-RELATED"/>
    <property type="match status" value="1"/>
</dbReference>
<feature type="region of interest" description="Disordered" evidence="1">
    <location>
        <begin position="1"/>
        <end position="25"/>
    </location>
</feature>
<feature type="compositionally biased region" description="Polar residues" evidence="1">
    <location>
        <begin position="1"/>
        <end position="16"/>
    </location>
</feature>
<keyword evidence="6" id="KW-1185">Reference proteome</keyword>
<organism evidence="5 6">
    <name type="scientific">Diplogelasinospora grovesii</name>
    <dbReference type="NCBI Taxonomy" id="303347"/>
    <lineage>
        <taxon>Eukaryota</taxon>
        <taxon>Fungi</taxon>
        <taxon>Dikarya</taxon>
        <taxon>Ascomycota</taxon>
        <taxon>Pezizomycotina</taxon>
        <taxon>Sordariomycetes</taxon>
        <taxon>Sordariomycetidae</taxon>
        <taxon>Sordariales</taxon>
        <taxon>Diplogelasinosporaceae</taxon>
        <taxon>Diplogelasinospora</taxon>
    </lineage>
</organism>
<dbReference type="AlphaFoldDB" id="A0AAN6N305"/>
<proteinExistence type="predicted"/>
<sequence length="500" mass="56369">MPYSTAPSANESSDNSFDAPPTASPPLRAPVLSVHTIDGFISSSAIEQPAMRPETIHTALPSPSHHWDEKSGKYRIISLTDSGDNELNRYVFMARDRIDETTSYIDIKSALLRDVLREICRGIRGVSLADRNILFHIREELSLRREHHLNLLVEYTETTYSLTAKHLSALFQPNIKVYTTCPGTGALRCIIYNTCEERTEMDGSKYMYVEGRYLNSDRKSLSEATTGIKIPNFPYPLQYHSEQESASQFKLEDVDPGRLKEQDFLICSLTVFRFSLDSKVFLKFTVANISEVEWSYGPPNVGKTLTAETLAESLKIPLYAVPAGQIGVDPVKVEAILTTKAILLINEADIFMAQRSNDHLQLNALVSVFLRELEQFNGILFLTTNRLQTFDEAILSRIHVSLKYNDLGRNAREAVWRHFVERAVTKRGPPAYSDTVFEELAERNMNGREIRNAVFIAQSMAEHEGTVLNGTHLKDAIASKEQFYEDFNGAGAAEKSHIFF</sequence>
<evidence type="ECO:0000313" key="6">
    <source>
        <dbReference type="Proteomes" id="UP001303473"/>
    </source>
</evidence>
<evidence type="ECO:0000256" key="1">
    <source>
        <dbReference type="SAM" id="MobiDB-lite"/>
    </source>
</evidence>
<dbReference type="Pfam" id="PF22942">
    <property type="entry name" value="DUF7025"/>
    <property type="match status" value="1"/>
</dbReference>
<feature type="domain" description="DUF7025" evidence="3">
    <location>
        <begin position="162"/>
        <end position="233"/>
    </location>
</feature>
<accession>A0AAN6N305</accession>
<name>A0AAN6N305_9PEZI</name>
<dbReference type="InterPro" id="IPR056599">
    <property type="entry name" value="AAA_lid_fung"/>
</dbReference>
<feature type="domain" description="ATPase AAA-type core" evidence="2">
    <location>
        <begin position="296"/>
        <end position="401"/>
    </location>
</feature>
<dbReference type="Proteomes" id="UP001303473">
    <property type="component" value="Unassembled WGS sequence"/>
</dbReference>